<organism evidence="2 3">
    <name type="scientific">Caldanaerovirga acetigignens</name>
    <dbReference type="NCBI Taxonomy" id="447595"/>
    <lineage>
        <taxon>Bacteria</taxon>
        <taxon>Bacillati</taxon>
        <taxon>Bacillota</taxon>
        <taxon>Clostridia</taxon>
        <taxon>Thermosediminibacterales</taxon>
        <taxon>Thermosediminibacteraceae</taxon>
        <taxon>Caldanaerovirga</taxon>
    </lineage>
</organism>
<keyword evidence="1" id="KW-0472">Membrane</keyword>
<feature type="transmembrane region" description="Helical" evidence="1">
    <location>
        <begin position="34"/>
        <end position="55"/>
    </location>
</feature>
<dbReference type="EMBL" id="FRCR01000024">
    <property type="protein sequence ID" value="SHM91735.1"/>
    <property type="molecule type" value="Genomic_DNA"/>
</dbReference>
<dbReference type="Proteomes" id="UP000184375">
    <property type="component" value="Unassembled WGS sequence"/>
</dbReference>
<keyword evidence="1" id="KW-0812">Transmembrane</keyword>
<evidence type="ECO:0000256" key="1">
    <source>
        <dbReference type="SAM" id="Phobius"/>
    </source>
</evidence>
<sequence>MCFLYNKFVLVSSLLFVILFTVNLYKPFTALELIKAIISGLLLGIIVGMILYVLFRWKKSA</sequence>
<keyword evidence="3" id="KW-1185">Reference proteome</keyword>
<evidence type="ECO:0000313" key="2">
    <source>
        <dbReference type="EMBL" id="SHM91735.1"/>
    </source>
</evidence>
<dbReference type="AlphaFoldDB" id="A0A1M7MLJ0"/>
<evidence type="ECO:0000313" key="3">
    <source>
        <dbReference type="Proteomes" id="UP000184375"/>
    </source>
</evidence>
<accession>A0A1M7MLJ0</accession>
<name>A0A1M7MLJ0_9FIRM</name>
<keyword evidence="1" id="KW-1133">Transmembrane helix</keyword>
<protein>
    <submittedName>
        <fullName evidence="2">Uncharacterized protein</fullName>
    </submittedName>
</protein>
<gene>
    <name evidence="2" type="ORF">SAMN05660826_02337</name>
</gene>
<proteinExistence type="predicted"/>
<reference evidence="3" key="1">
    <citation type="submission" date="2016-11" db="EMBL/GenBank/DDBJ databases">
        <authorList>
            <person name="Varghese N."/>
            <person name="Submissions S."/>
        </authorList>
    </citation>
    <scope>NUCLEOTIDE SEQUENCE [LARGE SCALE GENOMIC DNA]</scope>
    <source>
        <strain evidence="3">DSM 18802</strain>
    </source>
</reference>